<sequence>MGGFATETTYIDESDQQRTLRRILLPQGISILARTGYLPIIDVQEIAERSKADVFAKSAVVGQCLWFALQVLGRLCQKLPVTPLETHTAIHVGCAMIIYAVWMRKPYNLSQCIVVRGENMDYIGALFNFYDISRKVFRDEMQQYEEGRMEYWKQRIIDSSRGISDFRPPPGRPILKSIGELLDEYQAPLSNMPSDEKIKILHVIAVDAARGLQLLESKGCYDFRPVSLGNLNLLSQGSQDITIRRVWGGWSTDVGHEPSASKAVHALFNVLYGGFHLLAWSSFFPSTVECWLWRGSALCLVSVPLWGALWILWWTAARSRHRALYLISNGDLDIVAAPLFFVILVVYTLARCYFLIEALIGLRLLPVTAYQTVKWASFLPHVS</sequence>
<dbReference type="PANTHER" id="PTHR35043">
    <property type="entry name" value="TRANSCRIPTION FACTOR DOMAIN-CONTAINING PROTEIN"/>
    <property type="match status" value="1"/>
</dbReference>
<keyword evidence="3" id="KW-1185">Reference proteome</keyword>
<proteinExistence type="predicted"/>
<feature type="transmembrane region" description="Helical" evidence="1">
    <location>
        <begin position="291"/>
        <end position="313"/>
    </location>
</feature>
<gene>
    <name evidence="2" type="ORF">APUU_71124A</name>
</gene>
<dbReference type="EMBL" id="AP024449">
    <property type="protein sequence ID" value="BCS29554.1"/>
    <property type="molecule type" value="Genomic_DNA"/>
</dbReference>
<evidence type="ECO:0000313" key="2">
    <source>
        <dbReference type="EMBL" id="BCS29554.1"/>
    </source>
</evidence>
<dbReference type="AlphaFoldDB" id="A0A7R7XXX0"/>
<dbReference type="OrthoDB" id="3061561at2759"/>
<dbReference type="PANTHER" id="PTHR35043:SF7">
    <property type="entry name" value="TRANSCRIPTION FACTOR DOMAIN-CONTAINING PROTEIN"/>
    <property type="match status" value="1"/>
</dbReference>
<keyword evidence="1" id="KW-1133">Transmembrane helix</keyword>
<evidence type="ECO:0000313" key="3">
    <source>
        <dbReference type="Proteomes" id="UP000654913"/>
    </source>
</evidence>
<dbReference type="KEGG" id="apuu:APUU_71124A"/>
<dbReference type="Proteomes" id="UP000654913">
    <property type="component" value="Chromosome 7"/>
</dbReference>
<reference evidence="2" key="2">
    <citation type="submission" date="2021-02" db="EMBL/GenBank/DDBJ databases">
        <title>Aspergillus puulaauensis MK2 genome sequence.</title>
        <authorList>
            <person name="Futagami T."/>
            <person name="Mori K."/>
            <person name="Kadooka C."/>
            <person name="Tanaka T."/>
        </authorList>
    </citation>
    <scope>NUCLEOTIDE SEQUENCE</scope>
    <source>
        <strain evidence="2">MK2</strain>
    </source>
</reference>
<accession>A0A7R7XXX0</accession>
<organism evidence="2 3">
    <name type="scientific">Aspergillus puulaauensis</name>
    <dbReference type="NCBI Taxonomy" id="1220207"/>
    <lineage>
        <taxon>Eukaryota</taxon>
        <taxon>Fungi</taxon>
        <taxon>Dikarya</taxon>
        <taxon>Ascomycota</taxon>
        <taxon>Pezizomycotina</taxon>
        <taxon>Eurotiomycetes</taxon>
        <taxon>Eurotiomycetidae</taxon>
        <taxon>Eurotiales</taxon>
        <taxon>Aspergillaceae</taxon>
        <taxon>Aspergillus</taxon>
    </lineage>
</organism>
<evidence type="ECO:0000256" key="1">
    <source>
        <dbReference type="SAM" id="Phobius"/>
    </source>
</evidence>
<reference evidence="2" key="1">
    <citation type="submission" date="2021-01" db="EMBL/GenBank/DDBJ databases">
        <authorList>
            <consortium name="Aspergillus puulaauensis MK2 genome sequencing consortium"/>
            <person name="Kazuki M."/>
            <person name="Futagami T."/>
        </authorList>
    </citation>
    <scope>NUCLEOTIDE SEQUENCE</scope>
    <source>
        <strain evidence="2">MK2</strain>
    </source>
</reference>
<keyword evidence="1" id="KW-0472">Membrane</keyword>
<dbReference type="GeneID" id="64979551"/>
<dbReference type="RefSeq" id="XP_041561740.1">
    <property type="nucleotide sequence ID" value="XM_041696073.1"/>
</dbReference>
<keyword evidence="1" id="KW-0812">Transmembrane</keyword>
<name>A0A7R7XXX0_9EURO</name>
<protein>
    <submittedName>
        <fullName evidence="2">Uncharacterized protein</fullName>
    </submittedName>
</protein>
<feature type="transmembrane region" description="Helical" evidence="1">
    <location>
        <begin position="334"/>
        <end position="356"/>
    </location>
</feature>